<dbReference type="InterPro" id="IPR007271">
    <property type="entry name" value="Nuc_sug_transpt"/>
</dbReference>
<feature type="transmembrane region" description="Helical" evidence="7">
    <location>
        <begin position="249"/>
        <end position="269"/>
    </location>
</feature>
<dbReference type="Pfam" id="PF04142">
    <property type="entry name" value="Nuc_sug_transp"/>
    <property type="match status" value="1"/>
</dbReference>
<dbReference type="SUPFAM" id="SSF103481">
    <property type="entry name" value="Multidrug resistance efflux transporter EmrE"/>
    <property type="match status" value="1"/>
</dbReference>
<dbReference type="PIRSF" id="PIRSF005799">
    <property type="entry name" value="UDP-gal_transpt"/>
    <property type="match status" value="1"/>
</dbReference>
<evidence type="ECO:0000256" key="4">
    <source>
        <dbReference type="ARBA" id="ARBA00022692"/>
    </source>
</evidence>
<evidence type="ECO:0000313" key="9">
    <source>
        <dbReference type="WBParaSite" id="ACRNAN_scaffold6030.g11095.t1"/>
    </source>
</evidence>
<dbReference type="InterPro" id="IPR037185">
    <property type="entry name" value="EmrE-like"/>
</dbReference>
<feature type="transmembrane region" description="Helical" evidence="7">
    <location>
        <begin position="117"/>
        <end position="138"/>
    </location>
</feature>
<dbReference type="AlphaFoldDB" id="A0A914E6H8"/>
<evidence type="ECO:0000256" key="5">
    <source>
        <dbReference type="ARBA" id="ARBA00022989"/>
    </source>
</evidence>
<keyword evidence="8" id="KW-1185">Reference proteome</keyword>
<sequence length="341" mass="38209">MVNQSQQNSNLKWISLIVLLIQSTACVIIMRYSRIQKTVGPLYLSSTAIVCAEVIKFFTCIVVLLINNGFSLRNFCQQIKADIIKHPRDTLKVGVPAFMYVVQNNLVFFALSKLDAATYQVTSQLKILTTAFFFVMMLNKKLHCLKWIALIMLTIGIALAQLPIGSSTQVKQHQAMHDRVIGLLAVLAACCSSGFAGVYFEKILKESHVSIWIRNFQLAGFSIFGGLFMVWLYDREAVADNGFFQGYNTLIWIVVLLQAYGGLIVAMVVKYADNILKGFAFSLSIVSSSFISWWFLQDFQPTLIFIISTAIVIFSTFLYSYETKPIGYEPKSTVATTKLAA</sequence>
<evidence type="ECO:0000256" key="6">
    <source>
        <dbReference type="ARBA" id="ARBA00023136"/>
    </source>
</evidence>
<evidence type="ECO:0000256" key="3">
    <source>
        <dbReference type="ARBA" id="ARBA00022597"/>
    </source>
</evidence>
<keyword evidence="3" id="KW-0762">Sugar transport</keyword>
<keyword evidence="3" id="KW-0813">Transport</keyword>
<comment type="subcellular location">
    <subcellularLocation>
        <location evidence="1">Membrane</location>
        <topology evidence="1">Multi-pass membrane protein</topology>
    </subcellularLocation>
</comment>
<dbReference type="NCBIfam" id="TIGR00803">
    <property type="entry name" value="nst"/>
    <property type="match status" value="1"/>
</dbReference>
<feature type="transmembrane region" description="Helical" evidence="7">
    <location>
        <begin position="91"/>
        <end position="111"/>
    </location>
</feature>
<organism evidence="8 9">
    <name type="scientific">Acrobeloides nanus</name>
    <dbReference type="NCBI Taxonomy" id="290746"/>
    <lineage>
        <taxon>Eukaryota</taxon>
        <taxon>Metazoa</taxon>
        <taxon>Ecdysozoa</taxon>
        <taxon>Nematoda</taxon>
        <taxon>Chromadorea</taxon>
        <taxon>Rhabditida</taxon>
        <taxon>Tylenchina</taxon>
        <taxon>Cephalobomorpha</taxon>
        <taxon>Cephaloboidea</taxon>
        <taxon>Cephalobidae</taxon>
        <taxon>Acrobeloides</taxon>
    </lineage>
</organism>
<feature type="transmembrane region" description="Helical" evidence="7">
    <location>
        <begin position="12"/>
        <end position="30"/>
    </location>
</feature>
<feature type="transmembrane region" description="Helical" evidence="7">
    <location>
        <begin position="180"/>
        <end position="200"/>
    </location>
</feature>
<feature type="transmembrane region" description="Helical" evidence="7">
    <location>
        <begin position="145"/>
        <end position="164"/>
    </location>
</feature>
<feature type="transmembrane region" description="Helical" evidence="7">
    <location>
        <begin position="302"/>
        <end position="321"/>
    </location>
</feature>
<dbReference type="GO" id="GO:0015165">
    <property type="term" value="F:pyrimidine nucleotide-sugar transmembrane transporter activity"/>
    <property type="evidence" value="ECO:0007669"/>
    <property type="project" value="InterPro"/>
</dbReference>
<accession>A0A914E6H8</accession>
<evidence type="ECO:0000256" key="1">
    <source>
        <dbReference type="ARBA" id="ARBA00004141"/>
    </source>
</evidence>
<dbReference type="PANTHER" id="PTHR10231">
    <property type="entry name" value="NUCLEOTIDE-SUGAR TRANSMEMBRANE TRANSPORTER"/>
    <property type="match status" value="1"/>
</dbReference>
<protein>
    <submittedName>
        <fullName evidence="9">UDP-N-acetylglucosamine transporter</fullName>
    </submittedName>
</protein>
<dbReference type="GO" id="GO:0000139">
    <property type="term" value="C:Golgi membrane"/>
    <property type="evidence" value="ECO:0007669"/>
    <property type="project" value="InterPro"/>
</dbReference>
<feature type="transmembrane region" description="Helical" evidence="7">
    <location>
        <begin position="42"/>
        <end position="70"/>
    </location>
</feature>
<dbReference type="Proteomes" id="UP000887540">
    <property type="component" value="Unplaced"/>
</dbReference>
<feature type="transmembrane region" description="Helical" evidence="7">
    <location>
        <begin position="212"/>
        <end position="233"/>
    </location>
</feature>
<proteinExistence type="inferred from homology"/>
<keyword evidence="4 7" id="KW-0812">Transmembrane</keyword>
<evidence type="ECO:0000256" key="2">
    <source>
        <dbReference type="ARBA" id="ARBA00009976"/>
    </source>
</evidence>
<keyword evidence="5 7" id="KW-1133">Transmembrane helix</keyword>
<comment type="similarity">
    <text evidence="2">Belongs to the nucleotide-sugar transporter family. SLC35A subfamily.</text>
</comment>
<dbReference type="WBParaSite" id="ACRNAN_scaffold6030.g11095.t1">
    <property type="protein sequence ID" value="ACRNAN_scaffold6030.g11095.t1"/>
    <property type="gene ID" value="ACRNAN_scaffold6030.g11095"/>
</dbReference>
<name>A0A914E6H8_9BILA</name>
<evidence type="ECO:0000313" key="8">
    <source>
        <dbReference type="Proteomes" id="UP000887540"/>
    </source>
</evidence>
<reference evidence="9" key="1">
    <citation type="submission" date="2022-11" db="UniProtKB">
        <authorList>
            <consortium name="WormBaseParasite"/>
        </authorList>
    </citation>
    <scope>IDENTIFICATION</scope>
</reference>
<feature type="transmembrane region" description="Helical" evidence="7">
    <location>
        <begin position="276"/>
        <end position="296"/>
    </location>
</feature>
<evidence type="ECO:0000256" key="7">
    <source>
        <dbReference type="SAM" id="Phobius"/>
    </source>
</evidence>
<keyword evidence="6 7" id="KW-0472">Membrane</keyword>